<dbReference type="RefSeq" id="WP_006915150.1">
    <property type="nucleotide sequence ID" value="NZ_AFNV02000030.1"/>
</dbReference>
<dbReference type="Gene3D" id="1.25.40.10">
    <property type="entry name" value="Tetratricopeptide repeat domain"/>
    <property type="match status" value="1"/>
</dbReference>
<gene>
    <name evidence="2" type="ORF">SSPSH_003462</name>
</gene>
<sequence length="109" mass="11773">MAMKDQLEKMLAAGEDNALLRFSLGELLYKDGHYADAATHLAEAVAHDPDYSAAWKLYGRALVDAGDITAGIDVLDHGITVAEARGDNQAAREMQVFAKRARKQQSAGN</sequence>
<dbReference type="Pfam" id="PF13432">
    <property type="entry name" value="TPR_16"/>
    <property type="match status" value="1"/>
</dbReference>
<accession>U2FNC3</accession>
<dbReference type="SUPFAM" id="SSF48452">
    <property type="entry name" value="TPR-like"/>
    <property type="match status" value="1"/>
</dbReference>
<organism evidence="2 3">
    <name type="scientific">Salinisphaera shabanensis E1L3A</name>
    <dbReference type="NCBI Taxonomy" id="1033802"/>
    <lineage>
        <taxon>Bacteria</taxon>
        <taxon>Pseudomonadati</taxon>
        <taxon>Pseudomonadota</taxon>
        <taxon>Gammaproteobacteria</taxon>
        <taxon>Salinisphaerales</taxon>
        <taxon>Salinisphaeraceae</taxon>
        <taxon>Salinisphaera</taxon>
    </lineage>
</organism>
<name>U2FNC3_9GAMM</name>
<dbReference type="eggNOG" id="COG3063">
    <property type="taxonomic scope" value="Bacteria"/>
</dbReference>
<dbReference type="EMBL" id="AFNV02000030">
    <property type="protein sequence ID" value="ERJ17699.1"/>
    <property type="molecule type" value="Genomic_DNA"/>
</dbReference>
<dbReference type="InterPro" id="IPR019734">
    <property type="entry name" value="TPR_rpt"/>
</dbReference>
<reference evidence="2 3" key="2">
    <citation type="journal article" date="2013" name="PLoS ONE">
        <title>INDIGO - INtegrated Data Warehouse of MIcrobial GenOmes with Examples from the Red Sea Extremophiles.</title>
        <authorList>
            <person name="Alam I."/>
            <person name="Antunes A."/>
            <person name="Kamau A.A."/>
            <person name="Ba Alawi W."/>
            <person name="Kalkatawi M."/>
            <person name="Stingl U."/>
            <person name="Bajic V.B."/>
        </authorList>
    </citation>
    <scope>NUCLEOTIDE SEQUENCE [LARGE SCALE GENOMIC DNA]</scope>
    <source>
        <strain evidence="2 3">E1L3A</strain>
    </source>
</reference>
<dbReference type="AlphaFoldDB" id="U2FNC3"/>
<dbReference type="InterPro" id="IPR011990">
    <property type="entry name" value="TPR-like_helical_dom_sf"/>
</dbReference>
<evidence type="ECO:0000313" key="3">
    <source>
        <dbReference type="Proteomes" id="UP000006242"/>
    </source>
</evidence>
<evidence type="ECO:0000313" key="2">
    <source>
        <dbReference type="EMBL" id="ERJ17699.1"/>
    </source>
</evidence>
<proteinExistence type="predicted"/>
<comment type="caution">
    <text evidence="2">The sequence shown here is derived from an EMBL/GenBank/DDBJ whole genome shotgun (WGS) entry which is preliminary data.</text>
</comment>
<dbReference type="Proteomes" id="UP000006242">
    <property type="component" value="Unassembled WGS sequence"/>
</dbReference>
<keyword evidence="1" id="KW-0802">TPR repeat</keyword>
<protein>
    <submittedName>
        <fullName evidence="2">TPR repeat domain containing protein</fullName>
    </submittedName>
</protein>
<dbReference type="STRING" id="1033802.SSPSH_003462"/>
<feature type="repeat" description="TPR" evidence="1">
    <location>
        <begin position="18"/>
        <end position="51"/>
    </location>
</feature>
<dbReference type="OrthoDB" id="8421013at2"/>
<reference evidence="2 3" key="1">
    <citation type="journal article" date="2011" name="J. Bacteriol.">
        <title>Genome sequence of Salinisphaera shabanensis, a gammaproteobacterium from the harsh, variable environment of the brine-seawater interface of the Shaban Deep in the Red Sea.</title>
        <authorList>
            <person name="Antunes A."/>
            <person name="Alam I."/>
            <person name="Bajic V.B."/>
            <person name="Stingl U."/>
        </authorList>
    </citation>
    <scope>NUCLEOTIDE SEQUENCE [LARGE SCALE GENOMIC DNA]</scope>
    <source>
        <strain evidence="2 3">E1L3A</strain>
    </source>
</reference>
<keyword evidence="3" id="KW-1185">Reference proteome</keyword>
<evidence type="ECO:0000256" key="1">
    <source>
        <dbReference type="PROSITE-ProRule" id="PRU00339"/>
    </source>
</evidence>
<dbReference type="PROSITE" id="PS50005">
    <property type="entry name" value="TPR"/>
    <property type="match status" value="1"/>
</dbReference>